<dbReference type="EMBL" id="PYMC01000002">
    <property type="protein sequence ID" value="PSW06822.1"/>
    <property type="molecule type" value="Genomic_DNA"/>
</dbReference>
<organism evidence="2 3">
    <name type="scientific">Photobacterium lipolyticum</name>
    <dbReference type="NCBI Taxonomy" id="266810"/>
    <lineage>
        <taxon>Bacteria</taxon>
        <taxon>Pseudomonadati</taxon>
        <taxon>Pseudomonadota</taxon>
        <taxon>Gammaproteobacteria</taxon>
        <taxon>Vibrionales</taxon>
        <taxon>Vibrionaceae</taxon>
        <taxon>Photobacterium</taxon>
    </lineage>
</organism>
<keyword evidence="1" id="KW-0812">Transmembrane</keyword>
<dbReference type="AlphaFoldDB" id="A0A2T3N378"/>
<keyword evidence="1" id="KW-0472">Membrane</keyword>
<keyword evidence="1" id="KW-1133">Transmembrane helix</keyword>
<name>A0A2T3N378_9GAMM</name>
<reference evidence="2 3" key="1">
    <citation type="submission" date="2018-03" db="EMBL/GenBank/DDBJ databases">
        <title>Whole genome sequencing of Histamine producing bacteria.</title>
        <authorList>
            <person name="Butler K."/>
        </authorList>
    </citation>
    <scope>NUCLEOTIDE SEQUENCE [LARGE SCALE GENOMIC DNA]</scope>
    <source>
        <strain evidence="2 3">DSM 16190</strain>
    </source>
</reference>
<evidence type="ECO:0000313" key="2">
    <source>
        <dbReference type="EMBL" id="PSW06822.1"/>
    </source>
</evidence>
<dbReference type="OrthoDB" id="5883041at2"/>
<protein>
    <submittedName>
        <fullName evidence="2">Uncharacterized protein</fullName>
    </submittedName>
</protein>
<dbReference type="Proteomes" id="UP000240904">
    <property type="component" value="Unassembled WGS sequence"/>
</dbReference>
<proteinExistence type="predicted"/>
<evidence type="ECO:0000313" key="3">
    <source>
        <dbReference type="Proteomes" id="UP000240904"/>
    </source>
</evidence>
<accession>A0A2T3N378</accession>
<comment type="caution">
    <text evidence="2">The sequence shown here is derived from an EMBL/GenBank/DDBJ whole genome shotgun (WGS) entry which is preliminary data.</text>
</comment>
<feature type="transmembrane region" description="Helical" evidence="1">
    <location>
        <begin position="7"/>
        <end position="27"/>
    </location>
</feature>
<evidence type="ECO:0000256" key="1">
    <source>
        <dbReference type="SAM" id="Phobius"/>
    </source>
</evidence>
<sequence>MRVADKLLISYAFCAFTVFIGIVYKSYTSRPDFLSVNDQPIVYAHGITFFEGGYDAFQELHTIDLHPLGFHTMRSSISSINDTEIFKKAYAVYFFNDSLFSAKIIDKDDDYTSDQEPDLTESHLIEYSQKEFFQIIFQDKELFCYSSMLTDSVQCVKLIT</sequence>
<keyword evidence="3" id="KW-1185">Reference proteome</keyword>
<gene>
    <name evidence="2" type="ORF">C9I89_04700</name>
</gene>
<dbReference type="RefSeq" id="WP_107282185.1">
    <property type="nucleotide sequence ID" value="NZ_PYMC01000002.1"/>
</dbReference>